<proteinExistence type="inferred from homology"/>
<dbReference type="InterPro" id="IPR042099">
    <property type="entry name" value="ANL_N_sf"/>
</dbReference>
<evidence type="ECO:0000259" key="4">
    <source>
        <dbReference type="Pfam" id="PF13193"/>
    </source>
</evidence>
<dbReference type="InterPro" id="IPR020845">
    <property type="entry name" value="AMP-binding_CS"/>
</dbReference>
<keyword evidence="2" id="KW-0812">Transmembrane</keyword>
<gene>
    <name evidence="5" type="ORF">FRY98_00165</name>
</gene>
<evidence type="ECO:0000259" key="3">
    <source>
        <dbReference type="Pfam" id="PF00501"/>
    </source>
</evidence>
<dbReference type="PROSITE" id="PS00455">
    <property type="entry name" value="AMP_BINDING"/>
    <property type="match status" value="1"/>
</dbReference>
<keyword evidence="5" id="KW-0436">Ligase</keyword>
<keyword evidence="2" id="KW-0472">Membrane</keyword>
<keyword evidence="6" id="KW-1185">Reference proteome</keyword>
<evidence type="ECO:0000256" key="2">
    <source>
        <dbReference type="SAM" id="Phobius"/>
    </source>
</evidence>
<feature type="domain" description="AMP-dependent synthetase/ligase" evidence="3">
    <location>
        <begin position="32"/>
        <end position="418"/>
    </location>
</feature>
<comment type="caution">
    <text evidence="5">The sequence shown here is derived from an EMBL/GenBank/DDBJ whole genome shotgun (WGS) entry which is preliminary data.</text>
</comment>
<protein>
    <submittedName>
        <fullName evidence="5">Long-chain fatty acid--CoA ligase</fullName>
    </submittedName>
</protein>
<dbReference type="GO" id="GO:0016877">
    <property type="term" value="F:ligase activity, forming carbon-sulfur bonds"/>
    <property type="evidence" value="ECO:0007669"/>
    <property type="project" value="UniProtKB-ARBA"/>
</dbReference>
<dbReference type="Pfam" id="PF00501">
    <property type="entry name" value="AMP-binding"/>
    <property type="match status" value="1"/>
</dbReference>
<dbReference type="Proteomes" id="UP000325218">
    <property type="component" value="Unassembled WGS sequence"/>
</dbReference>
<dbReference type="AlphaFoldDB" id="A0A5D0CWR9"/>
<dbReference type="PANTHER" id="PTHR43767">
    <property type="entry name" value="LONG-CHAIN-FATTY-ACID--COA LIGASE"/>
    <property type="match status" value="1"/>
</dbReference>
<dbReference type="SUPFAM" id="SSF56801">
    <property type="entry name" value="Acetyl-CoA synthetase-like"/>
    <property type="match status" value="1"/>
</dbReference>
<dbReference type="Gene3D" id="3.30.300.30">
    <property type="match status" value="1"/>
</dbReference>
<dbReference type="InterPro" id="IPR050237">
    <property type="entry name" value="ATP-dep_AMP-bd_enzyme"/>
</dbReference>
<accession>A0A5D0CWR9</accession>
<feature type="transmembrane region" description="Helical" evidence="2">
    <location>
        <begin position="254"/>
        <end position="281"/>
    </location>
</feature>
<comment type="similarity">
    <text evidence="1">Belongs to the ATP-dependent AMP-binding enzyme family.</text>
</comment>
<dbReference type="InterPro" id="IPR025110">
    <property type="entry name" value="AMP-bd_C"/>
</dbReference>
<dbReference type="CDD" id="cd05936">
    <property type="entry name" value="FC-FACS_FadD_like"/>
    <property type="match status" value="1"/>
</dbReference>
<feature type="domain" description="AMP-binding enzyme C-terminal" evidence="4">
    <location>
        <begin position="468"/>
        <end position="543"/>
    </location>
</feature>
<name>A0A5D0CWR9_9BACL</name>
<dbReference type="Pfam" id="PF13193">
    <property type="entry name" value="AMP-binding_C"/>
    <property type="match status" value="1"/>
</dbReference>
<dbReference type="PANTHER" id="PTHR43767:SF9">
    <property type="entry name" value="LONG-CHAIN-FATTY-ACID--COA LIGASE"/>
    <property type="match status" value="1"/>
</dbReference>
<dbReference type="Gene3D" id="3.40.50.12780">
    <property type="entry name" value="N-terminal domain of ligase-like"/>
    <property type="match status" value="1"/>
</dbReference>
<organism evidence="5 6">
    <name type="scientific">Paenibacillus faecis</name>
    <dbReference type="NCBI Taxonomy" id="862114"/>
    <lineage>
        <taxon>Bacteria</taxon>
        <taxon>Bacillati</taxon>
        <taxon>Bacillota</taxon>
        <taxon>Bacilli</taxon>
        <taxon>Bacillales</taxon>
        <taxon>Paenibacillaceae</taxon>
        <taxon>Paenibacillus</taxon>
    </lineage>
</organism>
<dbReference type="InterPro" id="IPR045851">
    <property type="entry name" value="AMP-bd_C_sf"/>
</dbReference>
<feature type="transmembrane region" description="Helical" evidence="2">
    <location>
        <begin position="89"/>
        <end position="108"/>
    </location>
</feature>
<sequence>MLFDKPWLRHYPAEVPPTYAYPEQNLAQFLVQSAEANPKGCALDFFGKKTTYARLLEQSYRFARALLRLGIVKGDRVAVMLPNCPQAAIAYYGTLLMGGIVVMTNPLYMPRELEHQLTDSGARLIVTLDVLVSRVKSSMRDRPLEKIIVTRLQDYLPFPKNALYPLKARKEGMKADVEYGEKVLSFTALLRQSSPDPVEVPLKPAEDLALLQYTGGTTGYAKGVMLTHSNLVANTLQTRLWFYRSRAGRERYMAALPFFHVFGMTVLLNQAISLGCTLLLVPRFEVGQVLRLIDRKKPTVFPGAPTMYVAMIHHPDIGRYDLSSIRVCISGAASLPLEVQSRFESLSGGKLIEGYGLTEASPVTHANNIWEKRKNGSIGIPFPDTEAKIVEPDTLTEVAPGEIGELAVKGPQVMKGYWNQPEETYKCLKDGWLLTGDLGRMDEDGFFYILDRRKDLIIAGGYNIYPREVEEVLFEHPAVEEAIVAGVYDPYRGETVKAYIVPRAGAVPDEEELKLWCKGKLAAYKVPKIYEFRESLPKTLAGKVLRRKLVEEEAARLQGPSDDEMERKGG</sequence>
<evidence type="ECO:0000256" key="1">
    <source>
        <dbReference type="ARBA" id="ARBA00006432"/>
    </source>
</evidence>
<evidence type="ECO:0000313" key="5">
    <source>
        <dbReference type="EMBL" id="TYA14140.1"/>
    </source>
</evidence>
<dbReference type="OrthoDB" id="9757771at2"/>
<reference evidence="5 6" key="1">
    <citation type="submission" date="2019-08" db="EMBL/GenBank/DDBJ databases">
        <title>Genome sequencing of Paenibacillus faecis DSM 23593(T).</title>
        <authorList>
            <person name="Kook J.-K."/>
            <person name="Park S.-N."/>
            <person name="Lim Y.K."/>
        </authorList>
    </citation>
    <scope>NUCLEOTIDE SEQUENCE [LARGE SCALE GENOMIC DNA]</scope>
    <source>
        <strain evidence="5 6">DSM 23593</strain>
    </source>
</reference>
<evidence type="ECO:0000313" key="6">
    <source>
        <dbReference type="Proteomes" id="UP000325218"/>
    </source>
</evidence>
<dbReference type="EMBL" id="VSDO01000001">
    <property type="protein sequence ID" value="TYA14140.1"/>
    <property type="molecule type" value="Genomic_DNA"/>
</dbReference>
<keyword evidence="2" id="KW-1133">Transmembrane helix</keyword>
<dbReference type="FunFam" id="3.40.50.12780:FF:000003">
    <property type="entry name" value="Long-chain-fatty-acid--CoA ligase FadD"/>
    <property type="match status" value="1"/>
</dbReference>
<dbReference type="InterPro" id="IPR000873">
    <property type="entry name" value="AMP-dep_synth/lig_dom"/>
</dbReference>